<keyword evidence="2" id="KW-0812">Transmembrane</keyword>
<feature type="domain" description="PKD" evidence="3">
    <location>
        <begin position="301"/>
        <end position="386"/>
    </location>
</feature>
<feature type="domain" description="PKD" evidence="3">
    <location>
        <begin position="217"/>
        <end position="287"/>
    </location>
</feature>
<dbReference type="CDD" id="cd00146">
    <property type="entry name" value="PKD"/>
    <property type="match status" value="9"/>
</dbReference>
<feature type="domain" description="PKD" evidence="3">
    <location>
        <begin position="133"/>
        <end position="218"/>
    </location>
</feature>
<dbReference type="NCBIfam" id="TIGR04213">
    <property type="entry name" value="PGF_pre_PGF"/>
    <property type="match status" value="1"/>
</dbReference>
<evidence type="ECO:0000256" key="1">
    <source>
        <dbReference type="SAM" id="MobiDB-lite"/>
    </source>
</evidence>
<dbReference type="Pfam" id="PF18911">
    <property type="entry name" value="PKD_4"/>
    <property type="match status" value="9"/>
</dbReference>
<feature type="compositionally biased region" description="Gly residues" evidence="1">
    <location>
        <begin position="809"/>
        <end position="822"/>
    </location>
</feature>
<dbReference type="InterPro" id="IPR022409">
    <property type="entry name" value="PKD/Chitinase_dom"/>
</dbReference>
<reference evidence="4 5" key="1">
    <citation type="submission" date="2014-07" db="EMBL/GenBank/DDBJ databases">
        <title>Methanogenic archaea and the global carbon cycle.</title>
        <authorList>
            <person name="Henriksen J.R."/>
            <person name="Luke J."/>
            <person name="Reinhart S."/>
            <person name="Benedict M.N."/>
            <person name="Youngblut N.D."/>
            <person name="Metcalf M.E."/>
            <person name="Whitaker R.J."/>
            <person name="Metcalf W.W."/>
        </authorList>
    </citation>
    <scope>NUCLEOTIDE SEQUENCE [LARGE SCALE GENOMIC DNA]</scope>
    <source>
        <strain evidence="4 5">T4/M</strain>
    </source>
</reference>
<dbReference type="PATRIC" id="fig|1434120.4.peg.1563"/>
<dbReference type="PANTHER" id="PTHR36842:SF1">
    <property type="entry name" value="PROTEIN TOLB"/>
    <property type="match status" value="1"/>
</dbReference>
<dbReference type="FunFam" id="2.60.40.10:FF:000270">
    <property type="entry name" value="Cell surface protein"/>
    <property type="match status" value="9"/>
</dbReference>
<organism evidence="4 5">
    <name type="scientific">Methanosarcina siciliae T4/M</name>
    <dbReference type="NCBI Taxonomy" id="1434120"/>
    <lineage>
        <taxon>Archaea</taxon>
        <taxon>Methanobacteriati</taxon>
        <taxon>Methanobacteriota</taxon>
        <taxon>Stenosarchaea group</taxon>
        <taxon>Methanomicrobia</taxon>
        <taxon>Methanosarcinales</taxon>
        <taxon>Methanosarcinaceae</taxon>
        <taxon>Methanosarcina</taxon>
    </lineage>
</organism>
<feature type="domain" description="PKD" evidence="3">
    <location>
        <begin position="49"/>
        <end position="112"/>
    </location>
</feature>
<feature type="region of interest" description="Disordered" evidence="1">
    <location>
        <begin position="802"/>
        <end position="827"/>
    </location>
</feature>
<name>A0A0E3P5M2_9EURY</name>
<dbReference type="PROSITE" id="PS50093">
    <property type="entry name" value="PKD"/>
    <property type="match status" value="9"/>
</dbReference>
<gene>
    <name evidence="4" type="ORF">MSSIT_1228</name>
</gene>
<dbReference type="InterPro" id="IPR000601">
    <property type="entry name" value="PKD_dom"/>
</dbReference>
<dbReference type="InterPro" id="IPR013783">
    <property type="entry name" value="Ig-like_fold"/>
</dbReference>
<dbReference type="AlphaFoldDB" id="A0A0E3P5M2"/>
<keyword evidence="5" id="KW-1185">Reference proteome</keyword>
<feature type="domain" description="PKD" evidence="3">
    <location>
        <begin position="385"/>
        <end position="455"/>
    </location>
</feature>
<sequence length="1048" mass="113049">MSAEKQKANKVHELKQIKMLILLLLISPILTVFIFSDLSSAVNSENVTVTANFTVSKETGEAPLTVQFTDNSTGSPTAWAWEFGDGYTSTSQNPGHEYSKAGTYTITLMASNGTVSDGIVKEDYITVKEKPVVLASFSANTTSGKVPLTVKFTDSSSGGPASWNWDFNSDGKTDSTEQNPIYTYTTAGTYSVTLNAINGTASNEITKSNYINAGNGPTASFTATPREGEAPLTVQFNDNSTGSPTAWNWNFGDGTTSTKQNPSHTYSSAGKYTVELTVKNAYGSDTSEALSYIRAYTIVEPVADFEANTTTGPVPLTVQFKDKSENNPTAWEWDFNSDGNIDSTKQNPIYTYTTAGTYSVTLNAINGTASNEITKSNYITAGNGPTASFTAVPQEGEAPLEVQFTDSSSGSPTAWNWNFGDETTSTEQNPSHTYSSAGKYTVELTVKNVYGSDTSEALSYIRAYPIVEPTADFEANTTTGPVPLTVQFKDKSENNPTAWEWDFNSDGKTDSTEQNPVYTYKTAGTYSVTLNSINGTAMGNTTKTNYITVGELPVAAFNMSPQEGYSPLTVQFNDTSTGNVTSWLWDFGDGNTSTSQSPSHTYFSAGTYNATLTATNAFGSGTYEVPSAVNVLIITAPTPDFTSNVTSGKVPLTVQFEDLSTGGATAWEWDFNSDGNIDSTERNPVYKFTDIGFYTVTLRAGNGTAWDNITKSDYIMVGDGLHASFTVSTRKGEAPLAVQFNDTSTGNVTSWLWDFGDGNTSTSQNPSHEYTDSGTYSITLNASNVYGYSAVTWNDYIKVGEEDDSSGSGSSGGTSSGGGGGSPEPASNVEVKELSQEFVTIGDRIKFEFTKNATDITYVKFDSRRNIGKVTTIVEQLKGRSVLTPVEPSGKVCKYLNIWVGNEGFASPENIANALIGFRVKRTEITESENEGPTVFLYRYSEGKWNALPTRKTGEDSHYMYFESKTPGFSPFAIITGKRAVEYTEDGSVETGPLELSINSRQEMPNASSWAVPLAKEKDWTGVSTAIKVFVGFMVILLIGIAITEKKK</sequence>
<dbReference type="Proteomes" id="UP000033111">
    <property type="component" value="Chromosome"/>
</dbReference>
<evidence type="ECO:0000313" key="4">
    <source>
        <dbReference type="EMBL" id="AKB27947.1"/>
    </source>
</evidence>
<evidence type="ECO:0000259" key="3">
    <source>
        <dbReference type="PROSITE" id="PS50093"/>
    </source>
</evidence>
<accession>A0A0E3P5M2</accession>
<feature type="domain" description="PKD" evidence="3">
    <location>
        <begin position="637"/>
        <end position="702"/>
    </location>
</feature>
<dbReference type="InterPro" id="IPR026453">
    <property type="entry name" value="PGF_pre_PGF"/>
</dbReference>
<evidence type="ECO:0000256" key="2">
    <source>
        <dbReference type="SAM" id="Phobius"/>
    </source>
</evidence>
<keyword evidence="2" id="KW-0472">Membrane</keyword>
<dbReference type="SMART" id="SM00089">
    <property type="entry name" value="PKD"/>
    <property type="match status" value="9"/>
</dbReference>
<dbReference type="Gene3D" id="2.60.40.10">
    <property type="entry name" value="Immunoglobulins"/>
    <property type="match status" value="9"/>
</dbReference>
<dbReference type="PANTHER" id="PTHR36842">
    <property type="entry name" value="PROTEIN TOLB HOMOLOG"/>
    <property type="match status" value="1"/>
</dbReference>
<dbReference type="InterPro" id="IPR035986">
    <property type="entry name" value="PKD_dom_sf"/>
</dbReference>
<dbReference type="EMBL" id="CP009506">
    <property type="protein sequence ID" value="AKB27947.1"/>
    <property type="molecule type" value="Genomic_DNA"/>
</dbReference>
<dbReference type="KEGG" id="msw:MSSIT_1228"/>
<feature type="domain" description="PKD" evidence="3">
    <location>
        <begin position="553"/>
        <end position="636"/>
    </location>
</feature>
<feature type="domain" description="PKD" evidence="3">
    <location>
        <begin position="721"/>
        <end position="799"/>
    </location>
</feature>
<proteinExistence type="predicted"/>
<protein>
    <submittedName>
        <fullName evidence="4">Cell surface protein</fullName>
    </submittedName>
</protein>
<evidence type="ECO:0000313" key="5">
    <source>
        <dbReference type="Proteomes" id="UP000033111"/>
    </source>
</evidence>
<feature type="domain" description="PKD" evidence="3">
    <location>
        <begin position="469"/>
        <end position="549"/>
    </location>
</feature>
<keyword evidence="2" id="KW-1133">Transmembrane helix</keyword>
<dbReference type="HOGENOM" id="CLU_010775_0_0_2"/>
<feature type="transmembrane region" description="Helical" evidence="2">
    <location>
        <begin position="1026"/>
        <end position="1044"/>
    </location>
</feature>
<dbReference type="SUPFAM" id="SSF49299">
    <property type="entry name" value="PKD domain"/>
    <property type="match status" value="9"/>
</dbReference>